<comment type="caution">
    <text evidence="1">The sequence shown here is derived from an EMBL/GenBank/DDBJ whole genome shotgun (WGS) entry which is preliminary data.</text>
</comment>
<organism evidence="1 2">
    <name type="scientific">Paenibacillus sepulcri</name>
    <dbReference type="NCBI Taxonomy" id="359917"/>
    <lineage>
        <taxon>Bacteria</taxon>
        <taxon>Bacillati</taxon>
        <taxon>Bacillota</taxon>
        <taxon>Bacilli</taxon>
        <taxon>Bacillales</taxon>
        <taxon>Paenibacillaceae</taxon>
        <taxon>Paenibacillus</taxon>
    </lineage>
</organism>
<dbReference type="SUPFAM" id="SSF47789">
    <property type="entry name" value="C-terminal domain of RNA polymerase alpha subunit"/>
    <property type="match status" value="1"/>
</dbReference>
<evidence type="ECO:0000313" key="1">
    <source>
        <dbReference type="EMBL" id="MBW7458099.1"/>
    </source>
</evidence>
<keyword evidence="1" id="KW-0238">DNA-binding</keyword>
<keyword evidence="2" id="KW-1185">Reference proteome</keyword>
<dbReference type="RefSeq" id="WP_210047183.1">
    <property type="nucleotide sequence ID" value="NZ_JBHLVU010000006.1"/>
</dbReference>
<accession>A0ABS7CB17</accession>
<evidence type="ECO:0000313" key="2">
    <source>
        <dbReference type="Proteomes" id="UP001519887"/>
    </source>
</evidence>
<reference evidence="1 2" key="1">
    <citation type="submission" date="2021-07" db="EMBL/GenBank/DDBJ databases">
        <title>Paenibacillus radiodurans sp. nov., isolated from the southeastern edge of Tengger Desert.</title>
        <authorList>
            <person name="Zhang G."/>
        </authorList>
    </citation>
    <scope>NUCLEOTIDE SEQUENCE [LARGE SCALE GENOMIC DNA]</scope>
    <source>
        <strain evidence="1 2">CCM 7311</strain>
    </source>
</reference>
<dbReference type="Proteomes" id="UP001519887">
    <property type="component" value="Unassembled WGS sequence"/>
</dbReference>
<sequence length="73" mass="7925">MTNINEPKPENDLPTGIGKPAQRALAGAGYFRLEKFTMISEAEVLKLHGMGPKALDIIRQELAAKGLSFADRS</sequence>
<protein>
    <submittedName>
        <fullName evidence="1">DNA-binding protein</fullName>
    </submittedName>
</protein>
<gene>
    <name evidence="1" type="ORF">K0U00_29060</name>
</gene>
<dbReference type="GO" id="GO:0003677">
    <property type="term" value="F:DNA binding"/>
    <property type="evidence" value="ECO:0007669"/>
    <property type="project" value="UniProtKB-KW"/>
</dbReference>
<name>A0ABS7CB17_9BACL</name>
<proteinExistence type="predicted"/>
<dbReference type="EMBL" id="JAHZIK010001069">
    <property type="protein sequence ID" value="MBW7458099.1"/>
    <property type="molecule type" value="Genomic_DNA"/>
</dbReference>
<dbReference type="Gene3D" id="1.10.150.20">
    <property type="entry name" value="5' to 3' exonuclease, C-terminal subdomain"/>
    <property type="match status" value="1"/>
</dbReference>